<dbReference type="InterPro" id="IPR036358">
    <property type="entry name" value="BTD_sf"/>
</dbReference>
<dbReference type="STRING" id="101127.A0A1X2GR50"/>
<keyword evidence="5" id="KW-0804">Transcription</keyword>
<feature type="region of interest" description="Disordered" evidence="7">
    <location>
        <begin position="504"/>
        <end position="527"/>
    </location>
</feature>
<evidence type="ECO:0000256" key="4">
    <source>
        <dbReference type="ARBA" id="ARBA00023125"/>
    </source>
</evidence>
<sequence length="827" mass="88422">MSFSMESNNHDTLTNNERDNTANGSSNKSALDLDAILKSILQQPAPDVFGHQDHSLPGSNPSSRRHSVAVGELDMHTMDPTWFDQVTSYPFDDLSFHNPVSASTSLSMPLNNIPSFVQPPATLPFQPSQPVHHPFAPHRRAMSVQQAESFLSKMPLNDLPSAAFGSTDMLLDMNLFPTATTASPSSSSPGNIIPPNWLMSADTPPAMTTSPIPTNTHRQKDTSPESPRKRQKRNAPPIDTMTFIKHEEPLSSPATTTPTSAIPATPTLAPPEPMSPQDIQAFVLQYLANQAGERSITLLTSRVAQKSYGTEKRFLCPPPTTILSGDWPANWNPKLTVQISGELTQQTGTLEWTNPPPSILSTSLVSKSAMVGKCVSKQLHINDADEKRKRVQVMVNIQLDNGQTLGTFGSKFIKVISKPSKKRQSLKNVDLCIHHGTTVSLFNRIRSQTVSTKYLGVSSTSNGNQSAAAAAAASVANCCFVARTNVWDPFVIWIVDPLHHPQSPLPTPSTGNPASASESKVNQFPPPPAMALHHTGKEPLAVHYNQPVVLQCLTTGLVSPVMVIRKVDKGSMALSGIKVIDTLGAAAEALGDPVSQLHKVAFEIQPGFMGAGGMGQPSPSSPATSSALSTMASVVGSAPAVKNMFLACLNDVVGRHKCQTPPKRLPEPAQKASASAAAPPAANRRRSSVAISDHGDTSHGACFEQDVSDAAVWTIVGTDAVQFTYATAPTQPGAPPRMALPNTTPFPIVSSISQNDNTLCLWGEAFNANLTVYLGEQPLPTEFKSAEALVCALPTALMTAATPKLPILLVRQDGLIYQTNHAFAWKS</sequence>
<dbReference type="InterPro" id="IPR014756">
    <property type="entry name" value="Ig_E-set"/>
</dbReference>
<dbReference type="Gene3D" id="2.80.10.50">
    <property type="match status" value="1"/>
</dbReference>
<evidence type="ECO:0000313" key="10">
    <source>
        <dbReference type="EMBL" id="ORX59589.1"/>
    </source>
</evidence>
<dbReference type="InterPro" id="IPR013783">
    <property type="entry name" value="Ig-like_fold"/>
</dbReference>
<dbReference type="Proteomes" id="UP000242146">
    <property type="component" value="Unassembled WGS sequence"/>
</dbReference>
<feature type="region of interest" description="Disordered" evidence="7">
    <location>
        <begin position="47"/>
        <end position="66"/>
    </location>
</feature>
<organism evidence="10 11">
    <name type="scientific">Hesseltinella vesiculosa</name>
    <dbReference type="NCBI Taxonomy" id="101127"/>
    <lineage>
        <taxon>Eukaryota</taxon>
        <taxon>Fungi</taxon>
        <taxon>Fungi incertae sedis</taxon>
        <taxon>Mucoromycota</taxon>
        <taxon>Mucoromycotina</taxon>
        <taxon>Mucoromycetes</taxon>
        <taxon>Mucorales</taxon>
        <taxon>Cunninghamellaceae</taxon>
        <taxon>Hesseltinella</taxon>
    </lineage>
</organism>
<evidence type="ECO:0000256" key="7">
    <source>
        <dbReference type="SAM" id="MobiDB-lite"/>
    </source>
</evidence>
<feature type="compositionally biased region" description="Low complexity" evidence="7">
    <location>
        <begin position="667"/>
        <end position="682"/>
    </location>
</feature>
<dbReference type="InterPro" id="IPR015351">
    <property type="entry name" value="RBP-J/Cbf11/Cbf12_DNA-bd"/>
</dbReference>
<feature type="domain" description="Beta-trefoil DNA-binding" evidence="9">
    <location>
        <begin position="431"/>
        <end position="766"/>
    </location>
</feature>
<feature type="region of interest" description="Disordered" evidence="7">
    <location>
        <begin position="180"/>
        <end position="275"/>
    </location>
</feature>
<comment type="caution">
    <text evidence="10">The sequence shown here is derived from an EMBL/GenBank/DDBJ whole genome shotgun (WGS) entry which is preliminary data.</text>
</comment>
<feature type="domain" description="RBP-J/Cbf11/Cbf12 DNA binding" evidence="8">
    <location>
        <begin position="295"/>
        <end position="430"/>
    </location>
</feature>
<dbReference type="Pfam" id="PF20144">
    <property type="entry name" value="TIG_SUH"/>
    <property type="match status" value="1"/>
</dbReference>
<gene>
    <name evidence="10" type="ORF">DM01DRAFT_1381149</name>
</gene>
<name>A0A1X2GR50_9FUNG</name>
<dbReference type="Pfam" id="PF09270">
    <property type="entry name" value="BTD"/>
    <property type="match status" value="1"/>
</dbReference>
<feature type="region of interest" description="Disordered" evidence="7">
    <location>
        <begin position="1"/>
        <end position="27"/>
    </location>
</feature>
<keyword evidence="4" id="KW-0238">DNA-binding</keyword>
<dbReference type="SMART" id="SM01268">
    <property type="entry name" value="BTD"/>
    <property type="match status" value="1"/>
</dbReference>
<dbReference type="InterPro" id="IPR008967">
    <property type="entry name" value="p53-like_TF_DNA-bd_sf"/>
</dbReference>
<keyword evidence="11" id="KW-1185">Reference proteome</keyword>
<evidence type="ECO:0008006" key="12">
    <source>
        <dbReference type="Google" id="ProtNLM"/>
    </source>
</evidence>
<dbReference type="Gene3D" id="2.60.40.1450">
    <property type="entry name" value="LAG1, DNA binding domain"/>
    <property type="match status" value="1"/>
</dbReference>
<dbReference type="GO" id="GO:0000978">
    <property type="term" value="F:RNA polymerase II cis-regulatory region sequence-specific DNA binding"/>
    <property type="evidence" value="ECO:0007669"/>
    <property type="project" value="InterPro"/>
</dbReference>
<feature type="compositionally biased region" description="Polar residues" evidence="7">
    <location>
        <begin position="508"/>
        <end position="522"/>
    </location>
</feature>
<dbReference type="Pfam" id="PF09271">
    <property type="entry name" value="LAG1-DNAbind"/>
    <property type="match status" value="1"/>
</dbReference>
<dbReference type="SMART" id="SM01267">
    <property type="entry name" value="LAG1_DNAbind"/>
    <property type="match status" value="1"/>
</dbReference>
<dbReference type="InterPro" id="IPR037095">
    <property type="entry name" value="RBP-J/Cbf11_DNA-bd_sf"/>
</dbReference>
<keyword evidence="3" id="KW-0805">Transcription regulation</keyword>
<dbReference type="SUPFAM" id="SSF81296">
    <property type="entry name" value="E set domains"/>
    <property type="match status" value="1"/>
</dbReference>
<protein>
    <recommendedName>
        <fullName evidence="12">LAG1-DNAbind-domain-containing protein</fullName>
    </recommendedName>
</protein>
<comment type="subcellular location">
    <subcellularLocation>
        <location evidence="1">Nucleus</location>
    </subcellularLocation>
</comment>
<proteinExistence type="inferred from homology"/>
<evidence type="ECO:0000259" key="8">
    <source>
        <dbReference type="SMART" id="SM01267"/>
    </source>
</evidence>
<dbReference type="Gene3D" id="2.60.40.10">
    <property type="entry name" value="Immunoglobulins"/>
    <property type="match status" value="1"/>
</dbReference>
<dbReference type="OrthoDB" id="5600360at2759"/>
<dbReference type="PANTHER" id="PTHR10665">
    <property type="entry name" value="RECOMBINING BINDING PROTEIN SUPPRESSOR OF HAIRLESS"/>
    <property type="match status" value="1"/>
</dbReference>
<accession>A0A1X2GR50</accession>
<keyword evidence="6" id="KW-0539">Nucleus</keyword>
<reference evidence="10 11" key="1">
    <citation type="submission" date="2016-07" db="EMBL/GenBank/DDBJ databases">
        <title>Pervasive Adenine N6-methylation of Active Genes in Fungi.</title>
        <authorList>
            <consortium name="DOE Joint Genome Institute"/>
            <person name="Mondo S.J."/>
            <person name="Dannebaum R.O."/>
            <person name="Kuo R.C."/>
            <person name="Labutti K."/>
            <person name="Haridas S."/>
            <person name="Kuo A."/>
            <person name="Salamov A."/>
            <person name="Ahrendt S.R."/>
            <person name="Lipzen A."/>
            <person name="Sullivan W."/>
            <person name="Andreopoulos W.B."/>
            <person name="Clum A."/>
            <person name="Lindquist E."/>
            <person name="Daum C."/>
            <person name="Ramamoorthy G.K."/>
            <person name="Gryganskyi A."/>
            <person name="Culley D."/>
            <person name="Magnuson J.K."/>
            <person name="James T.Y."/>
            <person name="O'Malley M.A."/>
            <person name="Stajich J.E."/>
            <person name="Spatafora J.W."/>
            <person name="Visel A."/>
            <person name="Grigoriev I.V."/>
        </authorList>
    </citation>
    <scope>NUCLEOTIDE SEQUENCE [LARGE SCALE GENOMIC DNA]</scope>
    <source>
        <strain evidence="10 11">NRRL 3301</strain>
    </source>
</reference>
<evidence type="ECO:0000313" key="11">
    <source>
        <dbReference type="Proteomes" id="UP000242146"/>
    </source>
</evidence>
<feature type="compositionally biased region" description="Low complexity" evidence="7">
    <location>
        <begin position="250"/>
        <end position="267"/>
    </location>
</feature>
<feature type="compositionally biased region" description="Polar residues" evidence="7">
    <location>
        <begin position="206"/>
        <end position="216"/>
    </location>
</feature>
<feature type="region of interest" description="Disordered" evidence="7">
    <location>
        <begin position="658"/>
        <end position="698"/>
    </location>
</feature>
<comment type="similarity">
    <text evidence="2">Belongs to the Su(H) family.</text>
</comment>
<dbReference type="GO" id="GO:0001228">
    <property type="term" value="F:DNA-binding transcription activator activity, RNA polymerase II-specific"/>
    <property type="evidence" value="ECO:0007669"/>
    <property type="project" value="InterPro"/>
</dbReference>
<dbReference type="InterPro" id="IPR015350">
    <property type="entry name" value="Beta-trefoil_DNA-bd_dom"/>
</dbReference>
<dbReference type="GO" id="GO:0005634">
    <property type="term" value="C:nucleus"/>
    <property type="evidence" value="ECO:0007669"/>
    <property type="project" value="UniProtKB-SubCell"/>
</dbReference>
<evidence type="ECO:0000259" key="9">
    <source>
        <dbReference type="SMART" id="SM01268"/>
    </source>
</evidence>
<dbReference type="SUPFAM" id="SSF110217">
    <property type="entry name" value="DNA-binding protein LAG-1 (CSL)"/>
    <property type="match status" value="1"/>
</dbReference>
<dbReference type="InterPro" id="IPR040159">
    <property type="entry name" value="CLS_fam"/>
</dbReference>
<feature type="compositionally biased region" description="Basic and acidic residues" evidence="7">
    <location>
        <begin position="218"/>
        <end position="228"/>
    </location>
</feature>
<evidence type="ECO:0000256" key="5">
    <source>
        <dbReference type="ARBA" id="ARBA00023163"/>
    </source>
</evidence>
<dbReference type="InterPro" id="IPR038007">
    <property type="entry name" value="RBP-Jkappa_IPT"/>
</dbReference>
<evidence type="ECO:0000256" key="2">
    <source>
        <dbReference type="ARBA" id="ARBA00009704"/>
    </source>
</evidence>
<evidence type="ECO:0000256" key="3">
    <source>
        <dbReference type="ARBA" id="ARBA00023015"/>
    </source>
</evidence>
<evidence type="ECO:0000256" key="1">
    <source>
        <dbReference type="ARBA" id="ARBA00004123"/>
    </source>
</evidence>
<dbReference type="SUPFAM" id="SSF49417">
    <property type="entry name" value="p53-like transcription factors"/>
    <property type="match status" value="1"/>
</dbReference>
<evidence type="ECO:0000256" key="6">
    <source>
        <dbReference type="ARBA" id="ARBA00023242"/>
    </source>
</evidence>
<dbReference type="AlphaFoldDB" id="A0A1X2GR50"/>
<dbReference type="EMBL" id="MCGT01000005">
    <property type="protein sequence ID" value="ORX59589.1"/>
    <property type="molecule type" value="Genomic_DNA"/>
</dbReference>
<feature type="compositionally biased region" description="Low complexity" evidence="7">
    <location>
        <begin position="180"/>
        <end position="189"/>
    </location>
</feature>